<organism evidence="3 4">
    <name type="scientific">Adhaeribacter terrigena</name>
    <dbReference type="NCBI Taxonomy" id="2793070"/>
    <lineage>
        <taxon>Bacteria</taxon>
        <taxon>Pseudomonadati</taxon>
        <taxon>Bacteroidota</taxon>
        <taxon>Cytophagia</taxon>
        <taxon>Cytophagales</taxon>
        <taxon>Hymenobacteraceae</taxon>
        <taxon>Adhaeribacter</taxon>
    </lineage>
</organism>
<protein>
    <submittedName>
        <fullName evidence="3">T9SS type A sorting domain-containing protein</fullName>
    </submittedName>
</protein>
<keyword evidence="1" id="KW-0732">Signal</keyword>
<evidence type="ECO:0000313" key="3">
    <source>
        <dbReference type="EMBL" id="MBK0401882.1"/>
    </source>
</evidence>
<gene>
    <name evidence="3" type="ORF">I5M27_02730</name>
</gene>
<name>A0ABS1BXP5_9BACT</name>
<feature type="chain" id="PRO_5046896305" evidence="1">
    <location>
        <begin position="20"/>
        <end position="1512"/>
    </location>
</feature>
<accession>A0ABS1BXP5</accession>
<dbReference type="InterPro" id="IPR012334">
    <property type="entry name" value="Pectin_lyas_fold"/>
</dbReference>
<dbReference type="Gene3D" id="2.160.20.10">
    <property type="entry name" value="Single-stranded right-handed beta-helix, Pectin lyase-like"/>
    <property type="match status" value="2"/>
</dbReference>
<dbReference type="InterPro" id="IPR013783">
    <property type="entry name" value="Ig-like_fold"/>
</dbReference>
<dbReference type="InterPro" id="IPR006626">
    <property type="entry name" value="PbH1"/>
</dbReference>
<feature type="domain" description="Secretion system C-terminal sorting" evidence="2">
    <location>
        <begin position="1441"/>
        <end position="1511"/>
    </location>
</feature>
<evidence type="ECO:0000256" key="1">
    <source>
        <dbReference type="SAM" id="SignalP"/>
    </source>
</evidence>
<evidence type="ECO:0000313" key="4">
    <source>
        <dbReference type="Proteomes" id="UP000644147"/>
    </source>
</evidence>
<evidence type="ECO:0000259" key="2">
    <source>
        <dbReference type="Pfam" id="PF18962"/>
    </source>
</evidence>
<sequence length="1512" mass="159119">MKKLILFACLLLWGYRSNAQSTNDAGVNAITGPASPVLSGVSQPVAVTIKNYAASTLTAATIGFSVNGVVQPTFFWTGSLASNGTVAAVTIGNFTFLAGNHTVKAWTSNPNGAIDGNHANDTTTVTIATCTALNGTYTINKTAPASATNFQSFASVAQALTNCGIGGPVVFNVTGGPYNEAVTFTNVNGASASNTITFHGNANSLNNPALTGDALKLDGSKYFRFNNLKVENNQAATGGAVLALLNNAQNNIFTGCTFTHSISITAASWVINMQGGSSNNTFQNNTLIGGNYSINNSGTTSALNSNNQFTGNNIKDFYFTGIQTSNAPGALIEGNDISRPMRTTTSTFQGISIGSGCTGVTISKNRIHNTHDAISLPTGNYFYGIYLTGAGISGTENIVKNNAIYNINIPNGSVYGIYNSGGSNTYFYNNTISADNPDITYNTLRGIYQGSAFTNVKFINNNVSLTSPATSKHAVYLGSSGISLVSDRNNLYVGSSGNIGYYGTDKATLADWKAVNGSAYDQNSVSADPHYINLSTGNLRPTNAALNNTGQILTAVTDDITGAPRSTTAPDLGVYEFTPAANDAGIIAYVSAATPIVPNISTPVVVTLKNFGTAPLTAVAINWSVNNAAQTVYNWTGNLASYQTVNVTLGNYTFPGGNHSLNICASNPNGVADPNTDNDCQTVSIIACTNFAGTYTINKNAPASATNFVSFASVINSLKSCGVSAPVTFNVVAGSGPYNENISIDNISGASATNTITFNGNGNVVASPSALTDIVLKLDGAKYLRFNNLKIEEHPNTVTGGVIWMINGAQQNIFNGCHFTHSVINTNASYGVYMQAGSSFNKFTNNTITGAYYGIYNNGMPNLPNSNNQFIGNILKDQFAYGIYSAFSPVTLIEGNDISRPNRTNGTVFFGINFSTGVQTTISKNRIHNTHDVVTVTGDVYGIYYAADGTAGNENIIKNNVLYNFNNTGGTLYVLYSAGSNTYYYHNTISVDNPNVNFANVRGIDYAAPVTNVKFIDNIISISSPATLKHAIYLGSTAPPIISNYNNLYVPNGNVGYLSGDIGTLALWALANQNAYDQNSYSLNPIFANAVSGNLRPTAPGADNLGQPIPTVTDDINGNSRSTTTPDIGAYEFTINQNDVGITNITGPVATGCGLTAAETITVTIKNYGTSAQTSIPVSYTLNAGTPVNETFTGALPAGGTAIYTFAAKANMVTGGVHTFAAQTNLPNDAVAVNNDTTLTITNALVPTLPAKFDFETPVTGMNKLYKVTNAKSNIWEDAAASFGTGSTKGMIMDGVGHAGWVPPVGVVDTWTSNSDNFSGIYICISPAGGPVADSLYLTFDLKQLFKGAYVNTNFRVTVNGTQTGQTYQPPFSGLPINWQKVKVDLTKYINDPFVKIGLESIVKEAYDNGNGTANLIDNIEIRRVGYTGVKDATLAAQLNVFPNPGNGIFNVELPESKTYELIVSDLAGKVMIKQVVKGGRSQLKLEGTAKGIYLVKVTSEKGTAVRKLIIE</sequence>
<proteinExistence type="predicted"/>
<dbReference type="InterPro" id="IPR026444">
    <property type="entry name" value="Secre_tail"/>
</dbReference>
<dbReference type="SUPFAM" id="SSF51126">
    <property type="entry name" value="Pectin lyase-like"/>
    <property type="match status" value="2"/>
</dbReference>
<dbReference type="Proteomes" id="UP000644147">
    <property type="component" value="Unassembled WGS sequence"/>
</dbReference>
<dbReference type="EMBL" id="JAEHFX010000001">
    <property type="protein sequence ID" value="MBK0401882.1"/>
    <property type="molecule type" value="Genomic_DNA"/>
</dbReference>
<dbReference type="SMART" id="SM00710">
    <property type="entry name" value="PbH1"/>
    <property type="match status" value="14"/>
</dbReference>
<dbReference type="Gene3D" id="2.60.40.10">
    <property type="entry name" value="Immunoglobulins"/>
    <property type="match status" value="2"/>
</dbReference>
<reference evidence="3 4" key="1">
    <citation type="submission" date="2020-12" db="EMBL/GenBank/DDBJ databases">
        <title>Bacterial novel species Adhaeribacter sp. BT258 isolated from soil.</title>
        <authorList>
            <person name="Jung H.-Y."/>
        </authorList>
    </citation>
    <scope>NUCLEOTIDE SEQUENCE [LARGE SCALE GENOMIC DNA]</scope>
    <source>
        <strain evidence="3 4">BT258</strain>
    </source>
</reference>
<dbReference type="NCBIfam" id="TIGR04183">
    <property type="entry name" value="Por_Secre_tail"/>
    <property type="match status" value="1"/>
</dbReference>
<comment type="caution">
    <text evidence="3">The sequence shown here is derived from an EMBL/GenBank/DDBJ whole genome shotgun (WGS) entry which is preliminary data.</text>
</comment>
<keyword evidence="4" id="KW-1185">Reference proteome</keyword>
<dbReference type="RefSeq" id="WP_200504484.1">
    <property type="nucleotide sequence ID" value="NZ_JAEHFX010000001.1"/>
</dbReference>
<dbReference type="Pfam" id="PF18962">
    <property type="entry name" value="Por_Secre_tail"/>
    <property type="match status" value="1"/>
</dbReference>
<dbReference type="InterPro" id="IPR011050">
    <property type="entry name" value="Pectin_lyase_fold/virulence"/>
</dbReference>
<feature type="signal peptide" evidence="1">
    <location>
        <begin position="1"/>
        <end position="19"/>
    </location>
</feature>